<dbReference type="Gene3D" id="2.10.109.10">
    <property type="entry name" value="Umud Fragment, subunit A"/>
    <property type="match status" value="1"/>
</dbReference>
<dbReference type="Gene3D" id="1.10.260.40">
    <property type="entry name" value="lambda repressor-like DNA-binding domains"/>
    <property type="match status" value="1"/>
</dbReference>
<dbReference type="PANTHER" id="PTHR40661:SF3">
    <property type="entry name" value="FELS-1 PROPHAGE TRANSCRIPTIONAL REGULATOR"/>
    <property type="match status" value="1"/>
</dbReference>
<dbReference type="InterPro" id="IPR010982">
    <property type="entry name" value="Lambda_DNA-bd_dom_sf"/>
</dbReference>
<dbReference type="Pfam" id="PF00717">
    <property type="entry name" value="Peptidase_S24"/>
    <property type="match status" value="1"/>
</dbReference>
<dbReference type="Pfam" id="PF01381">
    <property type="entry name" value="HTH_3"/>
    <property type="match status" value="1"/>
</dbReference>
<evidence type="ECO:0000313" key="5">
    <source>
        <dbReference type="EMBL" id="NDW42693.1"/>
    </source>
</evidence>
<reference evidence="5 6" key="1">
    <citation type="submission" date="2020-02" db="EMBL/GenBank/DDBJ databases">
        <title>Whole genome shot-gun sequencing of clinical Carbapenem resistant A. baumannii.</title>
        <authorList>
            <person name="Veeraraghavan B."/>
            <person name="Mathur P."/>
            <person name="Vijayakumar S."/>
            <person name="Vasudevan K."/>
            <person name="Lincy M."/>
            <person name="Kirubananthan A."/>
        </authorList>
    </citation>
    <scope>NUCLEOTIDE SEQUENCE [LARGE SCALE GENOMIC DNA]</scope>
    <source>
        <strain evidence="5 6">SP816</strain>
    </source>
</reference>
<dbReference type="CDD" id="cd00093">
    <property type="entry name" value="HTH_XRE"/>
    <property type="match status" value="1"/>
</dbReference>
<dbReference type="SUPFAM" id="SSF51306">
    <property type="entry name" value="LexA/Signal peptidase"/>
    <property type="match status" value="1"/>
</dbReference>
<dbReference type="InterPro" id="IPR001387">
    <property type="entry name" value="Cro/C1-type_HTH"/>
</dbReference>
<dbReference type="SUPFAM" id="SSF47413">
    <property type="entry name" value="lambda repressor-like DNA-binding domains"/>
    <property type="match status" value="1"/>
</dbReference>
<evidence type="ECO:0000313" key="6">
    <source>
        <dbReference type="Proteomes" id="UP000470018"/>
    </source>
</evidence>
<keyword evidence="3" id="KW-0804">Transcription</keyword>
<dbReference type="RefSeq" id="WP_163073758.1">
    <property type="nucleotide sequence ID" value="NZ_CP087300.1"/>
</dbReference>
<dbReference type="InterPro" id="IPR015927">
    <property type="entry name" value="Peptidase_S24_S26A/B/C"/>
</dbReference>
<evidence type="ECO:0000256" key="2">
    <source>
        <dbReference type="ARBA" id="ARBA00023125"/>
    </source>
</evidence>
<protein>
    <submittedName>
        <fullName evidence="5">Helix-turn-helix domain-containing protein</fullName>
    </submittedName>
</protein>
<keyword evidence="2" id="KW-0238">DNA-binding</keyword>
<comment type="caution">
    <text evidence="5">The sequence shown here is derived from an EMBL/GenBank/DDBJ whole genome shotgun (WGS) entry which is preliminary data.</text>
</comment>
<dbReference type="InterPro" id="IPR039418">
    <property type="entry name" value="LexA-like"/>
</dbReference>
<proteinExistence type="predicted"/>
<evidence type="ECO:0000259" key="4">
    <source>
        <dbReference type="PROSITE" id="PS50943"/>
    </source>
</evidence>
<dbReference type="PROSITE" id="PS50943">
    <property type="entry name" value="HTH_CROC1"/>
    <property type="match status" value="1"/>
</dbReference>
<name>A0A7X5LWZ8_ACIBA</name>
<organism evidence="5 6">
    <name type="scientific">Acinetobacter baumannii</name>
    <dbReference type="NCBI Taxonomy" id="470"/>
    <lineage>
        <taxon>Bacteria</taxon>
        <taxon>Pseudomonadati</taxon>
        <taxon>Pseudomonadota</taxon>
        <taxon>Gammaproteobacteria</taxon>
        <taxon>Moraxellales</taxon>
        <taxon>Moraxellaceae</taxon>
        <taxon>Acinetobacter</taxon>
        <taxon>Acinetobacter calcoaceticus/baumannii complex</taxon>
    </lineage>
</organism>
<dbReference type="EMBL" id="JAAGTY010000025">
    <property type="protein sequence ID" value="NDW42693.1"/>
    <property type="molecule type" value="Genomic_DNA"/>
</dbReference>
<dbReference type="Proteomes" id="UP000470018">
    <property type="component" value="Unassembled WGS sequence"/>
</dbReference>
<dbReference type="SMART" id="SM00530">
    <property type="entry name" value="HTH_XRE"/>
    <property type="match status" value="1"/>
</dbReference>
<dbReference type="PANTHER" id="PTHR40661">
    <property type="match status" value="1"/>
</dbReference>
<dbReference type="CDD" id="cd06529">
    <property type="entry name" value="S24_LexA-like"/>
    <property type="match status" value="1"/>
</dbReference>
<sequence length="221" mass="25214">MSLHQRIKQKLDEKKLKAADLARATKKSPVAAKKWLDGVSIPTADNLKIIAKFLDVSDDWLLYGGKEESKIDNNVSRKAATLAPVLSWVQAGTFTNVQSVDLSMVEEWLPLPDECTNCFYLKVQGVSNQPDFLEGDYILVDPDVYYSDMQSGDMIVVRRFEDATFKKLVIETDGSRYLQALNPKFEPNIIPLDEHCYFVGQVVDCMRYTYRAKRRSRPKHS</sequence>
<feature type="domain" description="HTH cro/C1-type" evidence="4">
    <location>
        <begin position="7"/>
        <end position="61"/>
    </location>
</feature>
<dbReference type="AlphaFoldDB" id="A0A7X5LWZ8"/>
<keyword evidence="1" id="KW-0805">Transcription regulation</keyword>
<accession>A0A7X5LWZ8</accession>
<evidence type="ECO:0000256" key="1">
    <source>
        <dbReference type="ARBA" id="ARBA00023015"/>
    </source>
</evidence>
<evidence type="ECO:0000256" key="3">
    <source>
        <dbReference type="ARBA" id="ARBA00023163"/>
    </source>
</evidence>
<dbReference type="InterPro" id="IPR036286">
    <property type="entry name" value="LexA/Signal_pep-like_sf"/>
</dbReference>
<dbReference type="GO" id="GO:0003677">
    <property type="term" value="F:DNA binding"/>
    <property type="evidence" value="ECO:0007669"/>
    <property type="project" value="UniProtKB-KW"/>
</dbReference>
<gene>
    <name evidence="5" type="ORF">G3N53_16595</name>
</gene>